<dbReference type="InterPro" id="IPR056020">
    <property type="entry name" value="DUF7599"/>
</dbReference>
<keyword evidence="4" id="KW-0804">Transcription</keyword>
<dbReference type="GeneID" id="19895319"/>
<dbReference type="eggNOG" id="ENOG502S2X2">
    <property type="taxonomic scope" value="Eukaryota"/>
</dbReference>
<evidence type="ECO:0000259" key="7">
    <source>
        <dbReference type="Pfam" id="PF20222"/>
    </source>
</evidence>
<dbReference type="GO" id="GO:0005634">
    <property type="term" value="C:nucleus"/>
    <property type="evidence" value="ECO:0007669"/>
    <property type="project" value="UniProtKB-SubCell"/>
</dbReference>
<evidence type="ECO:0000256" key="4">
    <source>
        <dbReference type="ARBA" id="ARBA00023163"/>
    </source>
</evidence>
<comment type="caution">
    <text evidence="9">The sequence shown here is derived from an EMBL/GenBank/DDBJ whole genome shotgun (WGS) entry which is preliminary data.</text>
</comment>
<dbReference type="InterPro" id="IPR007309">
    <property type="entry name" value="TFIIIC_Bblock-bd"/>
</dbReference>
<dbReference type="Gene3D" id="1.10.10.10">
    <property type="entry name" value="Winged helix-like DNA-binding domain superfamily/Winged helix DNA-binding domain"/>
    <property type="match status" value="1"/>
</dbReference>
<comment type="subcellular location">
    <subcellularLocation>
        <location evidence="1">Nucleus</location>
    </subcellularLocation>
</comment>
<evidence type="ECO:0000313" key="9">
    <source>
        <dbReference type="EMBL" id="EMR10374.1"/>
    </source>
</evidence>
<sequence length="1300" mass="150536">MILKIIKTKEVDLKLLKKRYNDNLRISVILEKQFLVLTGKELDEENKYVARYFDLLSIISKHKGKGINQIDLAKQLNIDSRSLPSRINPLIEKGLIIRLPIIISKAQTFLLIHSHYANDSLKRNQNNSQGSEDIDNIVDINYLRICITDLLSKAENNVMRYVDLKRLCKINNKLFRRGFSKQIRSMEQLGFLERCRVANNKGYSKCVKLIKPYNIDIVKEESQVNIDSDDDSNSSSDNDDNKEEIFFDLIKPVITISRDLTIEFLLFQEIKNSGKSGISGPDLKKRIVGDQWSRPLQLILDKLSLVPEKSLNLNNIQPKHLSYFTIYREQEFVGRINQYRYLSSLSYQTFCLENNITNRTKLNDLNVIFPIYDEFKLYSYDENPNISDRNIKNKHIKLEKTKKYSDDIIKSFEEGKSFKNFHIKNDMSQNSLHVDSIEKETEDKLVDSDFAGSKIRSKRTNSEEKTQEIFPHKRLKKISIKCPTNTPTNSSPVLNTSDTLDDSKTPRFAFIMKNHDSPTPTPISTFLHETSTDPLEKLTFQKHIDKNDFNGSLDYGINKIDVSIPKENSISNNNTANNKKSELAFSKYDSRISLAYVRRQNLILEILHKNGGILQGGKYLNDQYNLAFRSKTRSSSDHEIDRKTMEKTLESLKRTGKIHHICVAYTNAKGTNNMFWIVADAKYDIDGIEINNFKNRILKERSIKTKTYRPLPLKIENLVVDFPAKLKRKGLSFTDSSKSAESNHIQYKHASENHVSQEHELISQSASIINNQSLSSIVSETKTSFVSTFINDNKLVLQKPDTKAKTKSEPDRKLQLRKKLLNYNTADIFPFIGKHRFLSKNNLDDRFNEINDYQRICKNAPIRRKNNFTLNDDDILVRAIFLSKWAYGGNSGFIDWELIKKVLPHYSEAEIKSRFSTLRSKNYIKEIGNFFASFWESHYQNAIENEILSPISPVSNYSDILTLVEYSKTLDILENYDNIELPDTIEEITANYIIKNVNKTNDIRHNFFDASLSLNAREIILYETAFSYSDTDNFFQNQDEIKSIIKSILITPEENYDSEVAKKLLESYEEDHIESVLQELIQEKLIVRSKSELNRILPGRNYRFSDKFLLTFKTCFPDFLFSQAVEFYTQITQEFQKNNTVTLSEFINSGSMACVLDLVAHNYVTLSIENVLDVFSSHIHHYNTQNWEDYIIDFSVVAQLKDISYISLDKSIKYESSLKNYVWVDISGNILKSVYDQYLQTILSLIIQRPGINLSELACILHPAVDIQEIKIIISSLMPKIINNNEGALYVKQLYYKCII</sequence>
<evidence type="ECO:0000256" key="1">
    <source>
        <dbReference type="ARBA" id="ARBA00004123"/>
    </source>
</evidence>
<evidence type="ECO:0000256" key="3">
    <source>
        <dbReference type="ARBA" id="ARBA00023125"/>
    </source>
</evidence>
<evidence type="ECO:0000313" key="10">
    <source>
        <dbReference type="Proteomes" id="UP000011958"/>
    </source>
</evidence>
<protein>
    <submittedName>
        <fullName evidence="9">Uncharacterized protein</fullName>
    </submittedName>
</protein>
<dbReference type="GO" id="GO:0006384">
    <property type="term" value="P:transcription initiation at RNA polymerase III promoter"/>
    <property type="evidence" value="ECO:0007669"/>
    <property type="project" value="InterPro"/>
</dbReference>
<dbReference type="OrthoDB" id="68020at2759"/>
<reference evidence="10" key="1">
    <citation type="journal article" date="2016" name="Nat. Commun.">
        <title>Genome analysis of three Pneumocystis species reveals adaptation mechanisms to life exclusively in mammalian hosts.</title>
        <authorList>
            <person name="Ma L."/>
            <person name="Chen Z."/>
            <person name="Huang D.W."/>
            <person name="Kutty G."/>
            <person name="Ishihara M."/>
            <person name="Wang H."/>
            <person name="Abouelleil A."/>
            <person name="Bishop L."/>
            <person name="Davey E."/>
            <person name="Deng R."/>
            <person name="Deng X."/>
            <person name="Fan L."/>
            <person name="Fantoni G."/>
            <person name="Fitzgerald M."/>
            <person name="Gogineni E."/>
            <person name="Goldberg J.M."/>
            <person name="Handley G."/>
            <person name="Hu X."/>
            <person name="Huber C."/>
            <person name="Jiao X."/>
            <person name="Jones K."/>
            <person name="Levin J.Z."/>
            <person name="Liu Y."/>
            <person name="Macdonald P."/>
            <person name="Melnikov A."/>
            <person name="Raley C."/>
            <person name="Sassi M."/>
            <person name="Sherman B.T."/>
            <person name="Song X."/>
            <person name="Sykes S."/>
            <person name="Tran B."/>
            <person name="Walsh L."/>
            <person name="Xia Y."/>
            <person name="Yang J."/>
            <person name="Young S."/>
            <person name="Zeng Q."/>
            <person name="Zheng X."/>
            <person name="Stephens R."/>
            <person name="Nusbaum C."/>
            <person name="Birren B.W."/>
            <person name="Azadi P."/>
            <person name="Lempicki R.A."/>
            <person name="Cuomo C.A."/>
            <person name="Kovacs J.A."/>
        </authorList>
    </citation>
    <scope>NUCLEOTIDE SEQUENCE [LARGE SCALE GENOMIC DNA]</scope>
    <source>
        <strain evidence="10">B123</strain>
    </source>
</reference>
<evidence type="ECO:0000256" key="5">
    <source>
        <dbReference type="ARBA" id="ARBA00023242"/>
    </source>
</evidence>
<evidence type="ECO:0000259" key="8">
    <source>
        <dbReference type="Pfam" id="PF24538"/>
    </source>
</evidence>
<proteinExistence type="predicted"/>
<accession>M7PIU8</accession>
<keyword evidence="2" id="KW-0597">Phosphoprotein</keyword>
<dbReference type="SUPFAM" id="SSF46785">
    <property type="entry name" value="Winged helix' DNA-binding domain"/>
    <property type="match status" value="1"/>
</dbReference>
<dbReference type="VEuPathDB" id="FungiDB:PNEG_01625"/>
<dbReference type="GO" id="GO:0003677">
    <property type="term" value="F:DNA binding"/>
    <property type="evidence" value="ECO:0007669"/>
    <property type="project" value="UniProtKB-KW"/>
</dbReference>
<dbReference type="HOGENOM" id="CLU_260174_0_0_1"/>
<dbReference type="EMBL" id="AFWA02000004">
    <property type="protein sequence ID" value="EMR10374.1"/>
    <property type="molecule type" value="Genomic_DNA"/>
</dbReference>
<feature type="domain" description="Transcription factor tau subunit sfc3/Tfc3 C-terminal" evidence="7">
    <location>
        <begin position="863"/>
        <end position="1258"/>
    </location>
</feature>
<dbReference type="OMA" id="MSSMIQR"/>
<dbReference type="GO" id="GO:0000127">
    <property type="term" value="C:transcription factor TFIIIC complex"/>
    <property type="evidence" value="ECO:0007669"/>
    <property type="project" value="InterPro"/>
</dbReference>
<gene>
    <name evidence="9" type="ORF">PNEG_01625</name>
</gene>
<dbReference type="Pfam" id="PF04182">
    <property type="entry name" value="B-block_TFIIIC"/>
    <property type="match status" value="1"/>
</dbReference>
<feature type="domain" description="B-block binding subunit of TFIIIC" evidence="6">
    <location>
        <begin position="53"/>
        <end position="118"/>
    </location>
</feature>
<dbReference type="InterPro" id="IPR046488">
    <property type="entry name" value="Sfc3/Tfc3_C"/>
</dbReference>
<keyword evidence="3" id="KW-0238">DNA-binding</keyword>
<dbReference type="PANTHER" id="PTHR15180">
    <property type="entry name" value="GENERAL TRANSCRIPTION FACTOR 3C POLYPEPTIDE 1"/>
    <property type="match status" value="1"/>
</dbReference>
<dbReference type="Pfam" id="PF20222">
    <property type="entry name" value="DUF6581"/>
    <property type="match status" value="1"/>
</dbReference>
<dbReference type="RefSeq" id="XP_007873583.1">
    <property type="nucleotide sequence ID" value="XM_007875392.1"/>
</dbReference>
<dbReference type="InterPro" id="IPR036388">
    <property type="entry name" value="WH-like_DNA-bd_sf"/>
</dbReference>
<dbReference type="InterPro" id="IPR044210">
    <property type="entry name" value="Tfc3-like"/>
</dbReference>
<dbReference type="Pfam" id="PF24538">
    <property type="entry name" value="DUF7599"/>
    <property type="match status" value="1"/>
</dbReference>
<evidence type="ECO:0000259" key="6">
    <source>
        <dbReference type="Pfam" id="PF04182"/>
    </source>
</evidence>
<organism evidence="9 10">
    <name type="scientific">Pneumocystis murina (strain B123)</name>
    <name type="common">Mouse pneumocystis pneumonia agent</name>
    <name type="synonym">Pneumocystis carinii f. sp. muris</name>
    <dbReference type="NCBI Taxonomy" id="1069680"/>
    <lineage>
        <taxon>Eukaryota</taxon>
        <taxon>Fungi</taxon>
        <taxon>Dikarya</taxon>
        <taxon>Ascomycota</taxon>
        <taxon>Taphrinomycotina</taxon>
        <taxon>Pneumocystomycetes</taxon>
        <taxon>Pneumocystaceae</taxon>
        <taxon>Pneumocystis</taxon>
    </lineage>
</organism>
<dbReference type="Proteomes" id="UP000011958">
    <property type="component" value="Unassembled WGS sequence"/>
</dbReference>
<keyword evidence="5" id="KW-0539">Nucleus</keyword>
<dbReference type="InterPro" id="IPR036390">
    <property type="entry name" value="WH_DNA-bd_sf"/>
</dbReference>
<keyword evidence="10" id="KW-1185">Reference proteome</keyword>
<feature type="domain" description="DUF7599" evidence="8">
    <location>
        <begin position="147"/>
        <end position="214"/>
    </location>
</feature>
<evidence type="ECO:0000256" key="2">
    <source>
        <dbReference type="ARBA" id="ARBA00022553"/>
    </source>
</evidence>
<name>M7PIU8_PNEMU</name>
<dbReference type="PANTHER" id="PTHR15180:SF1">
    <property type="entry name" value="GENERAL TRANSCRIPTION FACTOR 3C POLYPEPTIDE 1"/>
    <property type="match status" value="1"/>
</dbReference>
<dbReference type="STRING" id="1069680.M7PIU8"/>
<dbReference type="GO" id="GO:0042791">
    <property type="term" value="P:5S class rRNA transcription by RNA polymerase III"/>
    <property type="evidence" value="ECO:0007669"/>
    <property type="project" value="TreeGrafter"/>
</dbReference>